<accession>A0A0W0G513</accession>
<reference evidence="1 2" key="1">
    <citation type="submission" date="2015-12" db="EMBL/GenBank/DDBJ databases">
        <title>Draft genome sequence of Moniliophthora roreri, the causal agent of frosty pod rot of cacao.</title>
        <authorList>
            <person name="Aime M.C."/>
            <person name="Diaz-Valderrama J.R."/>
            <person name="Kijpornyongpan T."/>
            <person name="Phillips-Mora W."/>
        </authorList>
    </citation>
    <scope>NUCLEOTIDE SEQUENCE [LARGE SCALE GENOMIC DNA]</scope>
    <source>
        <strain evidence="1 2">MCA 2952</strain>
    </source>
</reference>
<organism evidence="1 2">
    <name type="scientific">Moniliophthora roreri</name>
    <name type="common">Frosty pod rot fungus</name>
    <name type="synonym">Monilia roreri</name>
    <dbReference type="NCBI Taxonomy" id="221103"/>
    <lineage>
        <taxon>Eukaryota</taxon>
        <taxon>Fungi</taxon>
        <taxon>Dikarya</taxon>
        <taxon>Basidiomycota</taxon>
        <taxon>Agaricomycotina</taxon>
        <taxon>Agaricomycetes</taxon>
        <taxon>Agaricomycetidae</taxon>
        <taxon>Agaricales</taxon>
        <taxon>Marasmiineae</taxon>
        <taxon>Marasmiaceae</taxon>
        <taxon>Moniliophthora</taxon>
    </lineage>
</organism>
<dbReference type="AlphaFoldDB" id="A0A0W0G513"/>
<comment type="caution">
    <text evidence="1">The sequence shown here is derived from an EMBL/GenBank/DDBJ whole genome shotgun (WGS) entry which is preliminary data.</text>
</comment>
<protein>
    <submittedName>
        <fullName evidence="1">Uncharacterized protein</fullName>
    </submittedName>
</protein>
<sequence length="280" mass="30843">MDPLPYNITIPAQSSAIEYFPGRADNDTLEGGWNATYTHGRNSNYQGIGDSYLQTAFLDTSMSLTWVGTAMYLYGNSTDSVDIEVDGTRFIDVRPNGDLLYRATGLPYGSHKIVLKHRGSGTLAIHHAILTIGIGYQEYDVLNRSVSAVIDGQPNDAFFEFQNVASDSTRWGAYTRLKADLPNGGQKPIPDTMGGSVGSSTGLAFNLTNSSAFFIRGFAGRERQAKIATLTPGLKGESSKITMFNDFSPLYDYDQVLYWERGTHIDPHAYSVSFVYYPVY</sequence>
<evidence type="ECO:0000313" key="1">
    <source>
        <dbReference type="EMBL" id="KTB43649.1"/>
    </source>
</evidence>
<name>A0A0W0G513_MONRR</name>
<gene>
    <name evidence="1" type="ORF">WG66_3783</name>
</gene>
<dbReference type="EMBL" id="LATX01001124">
    <property type="protein sequence ID" value="KTB43649.1"/>
    <property type="molecule type" value="Genomic_DNA"/>
</dbReference>
<dbReference type="Gene3D" id="2.60.120.260">
    <property type="entry name" value="Galactose-binding domain-like"/>
    <property type="match status" value="1"/>
</dbReference>
<evidence type="ECO:0000313" key="2">
    <source>
        <dbReference type="Proteomes" id="UP000054988"/>
    </source>
</evidence>
<proteinExistence type="predicted"/>
<dbReference type="Proteomes" id="UP000054988">
    <property type="component" value="Unassembled WGS sequence"/>
</dbReference>